<feature type="region of interest" description="Disordered" evidence="1">
    <location>
        <begin position="1"/>
        <end position="49"/>
    </location>
</feature>
<dbReference type="RefSeq" id="WP_171419820.1">
    <property type="nucleotide sequence ID" value="NZ_JABFOR010000066.1"/>
</dbReference>
<organism evidence="2 3">
    <name type="scientific">Paenibacillus alvei</name>
    <name type="common">Bacillus alvei</name>
    <dbReference type="NCBI Taxonomy" id="44250"/>
    <lineage>
        <taxon>Bacteria</taxon>
        <taxon>Bacillati</taxon>
        <taxon>Bacillota</taxon>
        <taxon>Bacilli</taxon>
        <taxon>Bacillales</taxon>
        <taxon>Paenibacillaceae</taxon>
        <taxon>Paenibacillus</taxon>
    </lineage>
</organism>
<evidence type="ECO:0000256" key="1">
    <source>
        <dbReference type="SAM" id="MobiDB-lite"/>
    </source>
</evidence>
<dbReference type="Proteomes" id="UP000552038">
    <property type="component" value="Unassembled WGS sequence"/>
</dbReference>
<sequence>MFLKEVRVSECQTTNDTKGKRSTTPRELGHAAKEARSVNALDGGAHYAK</sequence>
<name>A0AAP7A201_PAEAL</name>
<dbReference type="AlphaFoldDB" id="A0AAP7A201"/>
<comment type="caution">
    <text evidence="2">The sequence shown here is derived from an EMBL/GenBank/DDBJ whole genome shotgun (WGS) entry which is preliminary data.</text>
</comment>
<evidence type="ECO:0000313" key="2">
    <source>
        <dbReference type="EMBL" id="NOJ73976.1"/>
    </source>
</evidence>
<feature type="compositionally biased region" description="Basic and acidic residues" evidence="1">
    <location>
        <begin position="27"/>
        <end position="36"/>
    </location>
</feature>
<gene>
    <name evidence="2" type="ORF">HMI46_26040</name>
</gene>
<reference evidence="2 3" key="1">
    <citation type="submission" date="2020-05" db="EMBL/GenBank/DDBJ databases">
        <title>Whole genome sequencing and identification of novel metabolites from Paenibacillus alvei strain JR949.</title>
        <authorList>
            <person name="Rajendhran J."/>
            <person name="Sree Pranav P."/>
            <person name="Mahalakshmi B."/>
            <person name="Karthikeyan R."/>
        </authorList>
    </citation>
    <scope>NUCLEOTIDE SEQUENCE [LARGE SCALE GENOMIC DNA]</scope>
    <source>
        <strain evidence="2 3">JR949</strain>
    </source>
</reference>
<proteinExistence type="predicted"/>
<dbReference type="EMBL" id="JABFOR010000066">
    <property type="protein sequence ID" value="NOJ73976.1"/>
    <property type="molecule type" value="Genomic_DNA"/>
</dbReference>
<evidence type="ECO:0000313" key="3">
    <source>
        <dbReference type="Proteomes" id="UP000552038"/>
    </source>
</evidence>
<accession>A0AAP7A201</accession>
<protein>
    <submittedName>
        <fullName evidence="2">Uncharacterized protein</fullName>
    </submittedName>
</protein>